<dbReference type="Gene3D" id="2.60.120.680">
    <property type="entry name" value="GOLD domain"/>
    <property type="match status" value="1"/>
</dbReference>
<gene>
    <name evidence="3" type="ORF">Tco025E_02552</name>
</gene>
<protein>
    <recommendedName>
        <fullName evidence="2">CRAL-TRIO domain-containing protein</fullName>
    </recommendedName>
</protein>
<organism evidence="3 4">
    <name type="scientific">Trypanosoma conorhini</name>
    <dbReference type="NCBI Taxonomy" id="83891"/>
    <lineage>
        <taxon>Eukaryota</taxon>
        <taxon>Discoba</taxon>
        <taxon>Euglenozoa</taxon>
        <taxon>Kinetoplastea</taxon>
        <taxon>Metakinetoplastina</taxon>
        <taxon>Trypanosomatida</taxon>
        <taxon>Trypanosomatidae</taxon>
        <taxon>Trypanosoma</taxon>
    </lineage>
</organism>
<keyword evidence="4" id="KW-1185">Reference proteome</keyword>
<dbReference type="OrthoDB" id="1434354at2759"/>
<reference evidence="3 4" key="1">
    <citation type="journal article" date="2018" name="BMC Genomics">
        <title>Genomic comparison of Trypanosoma conorhini and Trypanosoma rangeli to Trypanosoma cruzi strains of high and low virulence.</title>
        <authorList>
            <person name="Bradwell K.R."/>
            <person name="Koparde V.N."/>
            <person name="Matveyev A.V."/>
            <person name="Serrano M.G."/>
            <person name="Alves J.M."/>
            <person name="Parikh H."/>
            <person name="Huang B."/>
            <person name="Lee V."/>
            <person name="Espinosa-Alvarez O."/>
            <person name="Ortiz P.A."/>
            <person name="Costa-Martins A.G."/>
            <person name="Teixeira M.M."/>
            <person name="Buck G.A."/>
        </authorList>
    </citation>
    <scope>NUCLEOTIDE SEQUENCE [LARGE SCALE GENOMIC DNA]</scope>
    <source>
        <strain evidence="3 4">025E</strain>
    </source>
</reference>
<dbReference type="EMBL" id="MKKU01000102">
    <property type="protein sequence ID" value="RNF24301.1"/>
    <property type="molecule type" value="Genomic_DNA"/>
</dbReference>
<name>A0A3R7LAA7_9TRYP</name>
<dbReference type="SUPFAM" id="SSF46938">
    <property type="entry name" value="CRAL/TRIO N-terminal domain"/>
    <property type="match status" value="1"/>
</dbReference>
<comment type="caution">
    <text evidence="3">The sequence shown here is derived from an EMBL/GenBank/DDBJ whole genome shotgun (WGS) entry which is preliminary data.</text>
</comment>
<evidence type="ECO:0000313" key="3">
    <source>
        <dbReference type="EMBL" id="RNF24301.1"/>
    </source>
</evidence>
<dbReference type="Gene3D" id="3.40.525.10">
    <property type="entry name" value="CRAL-TRIO lipid binding domain"/>
    <property type="match status" value="1"/>
</dbReference>
<proteinExistence type="predicted"/>
<dbReference type="InterPro" id="IPR051026">
    <property type="entry name" value="PI/PC_transfer"/>
</dbReference>
<sequence length="466" mass="52286">MPSLDNIPVSVPEMDTLDDAKEAAVTALLEAVCSHYGGTYPPQFAKCKDDADRRILAYKYLKARAWKAKDAMEMITTTMLFREQNRADSMNLFPCVFSIRGFDEEDLCRTLREPYAEPEKEFKLYFLAAGPYYSAGYHYWDKEGHPVLYDFSGRCNVKELLRSYASITPVGKGDKDAILHYHLYMNLVQERLVKYADVKSVGRGGRRILGVTAIMDMEGLHLGMFNSHIVGIVRAIFTMDQMYFPEALHRLLVINCPSVVMYAFGLLRGSLDANTQQKVVFCDKANSAAAVKKIIDEDKIPKFLGGSCECTGGCVPGMDSVCKGLADVSSPIPLTEDISISAGKRHARELLLQPGEEVQWEFRCAKSKGGHATDIHFHVSFTAHDELQASKRPRTDPPLDSRRSSRSSQKTSDLFTSLKTLRSGKVEMDSDRFLANERGMLKLVWDNHASWVHSKHVQLRIFKSGG</sequence>
<dbReference type="GeneID" id="40316163"/>
<dbReference type="Proteomes" id="UP000284403">
    <property type="component" value="Unassembled WGS sequence"/>
</dbReference>
<dbReference type="SMART" id="SM00516">
    <property type="entry name" value="SEC14"/>
    <property type="match status" value="1"/>
</dbReference>
<dbReference type="PANTHER" id="PTHR45657">
    <property type="entry name" value="CRAL-TRIO DOMAIN-CONTAINING PROTEIN YKL091C-RELATED"/>
    <property type="match status" value="1"/>
</dbReference>
<feature type="compositionally biased region" description="Basic and acidic residues" evidence="1">
    <location>
        <begin position="386"/>
        <end position="403"/>
    </location>
</feature>
<dbReference type="InterPro" id="IPR036273">
    <property type="entry name" value="CRAL/TRIO_N_dom_sf"/>
</dbReference>
<dbReference type="CDD" id="cd00170">
    <property type="entry name" value="SEC14"/>
    <property type="match status" value="1"/>
</dbReference>
<evidence type="ECO:0000256" key="1">
    <source>
        <dbReference type="SAM" id="MobiDB-lite"/>
    </source>
</evidence>
<evidence type="ECO:0000259" key="2">
    <source>
        <dbReference type="PROSITE" id="PS50191"/>
    </source>
</evidence>
<dbReference type="SUPFAM" id="SSF52087">
    <property type="entry name" value="CRAL/TRIO domain"/>
    <property type="match status" value="1"/>
</dbReference>
<dbReference type="PANTHER" id="PTHR45657:SF1">
    <property type="entry name" value="CRAL-TRIO DOMAIN-CONTAINING PROTEIN YKL091C-RELATED"/>
    <property type="match status" value="1"/>
</dbReference>
<dbReference type="InterPro" id="IPR036865">
    <property type="entry name" value="CRAL-TRIO_dom_sf"/>
</dbReference>
<feature type="domain" description="CRAL-TRIO" evidence="2">
    <location>
        <begin position="125"/>
        <end position="312"/>
    </location>
</feature>
<dbReference type="Pfam" id="PF00650">
    <property type="entry name" value="CRAL_TRIO"/>
    <property type="match status" value="1"/>
</dbReference>
<dbReference type="InterPro" id="IPR001251">
    <property type="entry name" value="CRAL-TRIO_dom"/>
</dbReference>
<evidence type="ECO:0000313" key="4">
    <source>
        <dbReference type="Proteomes" id="UP000284403"/>
    </source>
</evidence>
<feature type="region of interest" description="Disordered" evidence="1">
    <location>
        <begin position="386"/>
        <end position="413"/>
    </location>
</feature>
<dbReference type="PROSITE" id="PS50191">
    <property type="entry name" value="CRAL_TRIO"/>
    <property type="match status" value="1"/>
</dbReference>
<accession>A0A3R7LAA7</accession>
<dbReference type="RefSeq" id="XP_029230413.1">
    <property type="nucleotide sequence ID" value="XM_029369477.1"/>
</dbReference>
<dbReference type="AlphaFoldDB" id="A0A3R7LAA7"/>
<dbReference type="SUPFAM" id="SSF101576">
    <property type="entry name" value="Supernatant protein factor (SPF), C-terminal domain"/>
    <property type="match status" value="1"/>
</dbReference>
<dbReference type="InterPro" id="IPR036598">
    <property type="entry name" value="GOLD_dom_sf"/>
</dbReference>